<evidence type="ECO:0000256" key="1">
    <source>
        <dbReference type="ARBA" id="ARBA00009375"/>
    </source>
</evidence>
<comment type="similarity">
    <text evidence="1 4 7">Belongs to the tRNA pseudouridine synthase TruA family.</text>
</comment>
<dbReference type="EMBL" id="PKOZ01000013">
    <property type="protein sequence ID" value="PQD94201.1"/>
    <property type="molecule type" value="Genomic_DNA"/>
</dbReference>
<dbReference type="GO" id="GO:0031119">
    <property type="term" value="P:tRNA pseudouridine synthesis"/>
    <property type="evidence" value="ECO:0007669"/>
    <property type="project" value="UniProtKB-UniRule"/>
</dbReference>
<evidence type="ECO:0000256" key="5">
    <source>
        <dbReference type="PIRSR" id="PIRSR001430-1"/>
    </source>
</evidence>
<keyword evidence="3 4" id="KW-0413">Isomerase</keyword>
<dbReference type="CDD" id="cd02570">
    <property type="entry name" value="PseudoU_synth_EcTruA"/>
    <property type="match status" value="1"/>
</dbReference>
<evidence type="ECO:0000256" key="3">
    <source>
        <dbReference type="ARBA" id="ARBA00023235"/>
    </source>
</evidence>
<evidence type="ECO:0000313" key="9">
    <source>
        <dbReference type="EMBL" id="PQD94201.1"/>
    </source>
</evidence>
<feature type="domain" description="Pseudouridine synthase I TruA alpha/beta" evidence="8">
    <location>
        <begin position="7"/>
        <end position="104"/>
    </location>
</feature>
<comment type="function">
    <text evidence="4">Formation of pseudouridine at positions 38, 39 and 40 in the anticodon stem and loop of transfer RNAs.</text>
</comment>
<evidence type="ECO:0000259" key="8">
    <source>
        <dbReference type="Pfam" id="PF01416"/>
    </source>
</evidence>
<dbReference type="NCBIfam" id="TIGR00071">
    <property type="entry name" value="hisT_truA"/>
    <property type="match status" value="1"/>
</dbReference>
<feature type="active site" description="Nucleophile" evidence="4 5">
    <location>
        <position position="53"/>
    </location>
</feature>
<name>A0A2S7MWJ7_9BACI</name>
<dbReference type="InterPro" id="IPR020097">
    <property type="entry name" value="PsdUridine_synth_TruA_a/b_dom"/>
</dbReference>
<evidence type="ECO:0000256" key="2">
    <source>
        <dbReference type="ARBA" id="ARBA00022694"/>
    </source>
</evidence>
<dbReference type="OrthoDB" id="9811823at2"/>
<dbReference type="PIRSF" id="PIRSF001430">
    <property type="entry name" value="tRNA_psdUrid_synth"/>
    <property type="match status" value="1"/>
</dbReference>
<keyword evidence="10" id="KW-1185">Reference proteome</keyword>
<protein>
    <recommendedName>
        <fullName evidence="4">tRNA pseudouridine synthase A</fullName>
        <ecNumber evidence="4">5.4.99.12</ecNumber>
    </recommendedName>
    <alternativeName>
        <fullName evidence="4">tRNA pseudouridine(38-40) synthase</fullName>
    </alternativeName>
    <alternativeName>
        <fullName evidence="4">tRNA pseudouridylate synthase I</fullName>
    </alternativeName>
    <alternativeName>
        <fullName evidence="4">tRNA-uridine isomerase I</fullName>
    </alternativeName>
</protein>
<dbReference type="InterPro" id="IPR001406">
    <property type="entry name" value="PsdUridine_synth_TruA"/>
</dbReference>
<reference evidence="9 10" key="1">
    <citation type="submission" date="2017-12" db="EMBL/GenBank/DDBJ databases">
        <title>Taxonomic description and draft genome of Pradoshia cofamensis Gen. nov., sp. nov., a thermotolerant bacillale isolated from anterior gut of earthworm Eisenia fetida.</title>
        <authorList>
            <person name="Saha T."/>
            <person name="Chakraborty R."/>
        </authorList>
    </citation>
    <scope>NUCLEOTIDE SEQUENCE [LARGE SCALE GENOMIC DNA]</scope>
    <source>
        <strain evidence="9 10">EAG3</strain>
    </source>
</reference>
<gene>
    <name evidence="4" type="primary">truA</name>
    <name evidence="9" type="ORF">CYL18_15955</name>
</gene>
<dbReference type="Pfam" id="PF01416">
    <property type="entry name" value="PseudoU_synth_1"/>
    <property type="match status" value="2"/>
</dbReference>
<dbReference type="AlphaFoldDB" id="A0A2S7MWJ7"/>
<evidence type="ECO:0000256" key="4">
    <source>
        <dbReference type="HAMAP-Rule" id="MF_00171"/>
    </source>
</evidence>
<comment type="caution">
    <text evidence="9">The sequence shown here is derived from an EMBL/GenBank/DDBJ whole genome shotgun (WGS) entry which is preliminary data.</text>
</comment>
<sequence>MQRYKCIVAYDGTGFAGYQVQPGKRTVQLEIEQALSKIHKGDSVRIAASGRTDAGVHARGQVVHFDSKLQIPGERFKKALNAMLPRDISILDASPVDMDFHARFTSVRKEYRYRISLSEERDPFLRDYAYHYPYPLNLEAMKEAAQYLKGTHDFTSFCSAKTEVVDKVRTVEEIIFNTSDDELVIQFIGNGFLYNMVRIMTGTLLEVGSGKKAPAEMETILAARDRIQAGKTAPGHGLYLWKVDYA</sequence>
<dbReference type="FunFam" id="3.30.70.580:FF:000001">
    <property type="entry name" value="tRNA pseudouridine synthase A"/>
    <property type="match status" value="1"/>
</dbReference>
<dbReference type="Gene3D" id="3.30.70.660">
    <property type="entry name" value="Pseudouridine synthase I, catalytic domain, C-terminal subdomain"/>
    <property type="match status" value="1"/>
</dbReference>
<comment type="subunit">
    <text evidence="4">Homodimer.</text>
</comment>
<dbReference type="InterPro" id="IPR020103">
    <property type="entry name" value="PsdUridine_synth_cat_dom_sf"/>
</dbReference>
<comment type="caution">
    <text evidence="4">Lacks conserved residue(s) required for the propagation of feature annotation.</text>
</comment>
<dbReference type="InterPro" id="IPR020095">
    <property type="entry name" value="PsdUridine_synth_TruA_C"/>
</dbReference>
<dbReference type="GO" id="GO:0160147">
    <property type="term" value="F:tRNA pseudouridine(38-40) synthase activity"/>
    <property type="evidence" value="ECO:0007669"/>
    <property type="project" value="UniProtKB-EC"/>
</dbReference>
<comment type="catalytic activity">
    <reaction evidence="4 7">
        <text>uridine(38/39/40) in tRNA = pseudouridine(38/39/40) in tRNA</text>
        <dbReference type="Rhea" id="RHEA:22376"/>
        <dbReference type="Rhea" id="RHEA-COMP:10085"/>
        <dbReference type="Rhea" id="RHEA-COMP:10087"/>
        <dbReference type="ChEBI" id="CHEBI:65314"/>
        <dbReference type="ChEBI" id="CHEBI:65315"/>
        <dbReference type="EC" id="5.4.99.12"/>
    </reaction>
</comment>
<dbReference type="PANTHER" id="PTHR11142">
    <property type="entry name" value="PSEUDOURIDYLATE SYNTHASE"/>
    <property type="match status" value="1"/>
</dbReference>
<feature type="binding site" evidence="4 6">
    <location>
        <position position="111"/>
    </location>
    <ligand>
        <name>substrate</name>
    </ligand>
</feature>
<feature type="domain" description="Pseudouridine synthase I TruA alpha/beta" evidence="8">
    <location>
        <begin position="144"/>
        <end position="245"/>
    </location>
</feature>
<evidence type="ECO:0000313" key="10">
    <source>
        <dbReference type="Proteomes" id="UP000239663"/>
    </source>
</evidence>
<dbReference type="InterPro" id="IPR020094">
    <property type="entry name" value="TruA/RsuA/RluB/E/F_N"/>
</dbReference>
<dbReference type="GO" id="GO:0003723">
    <property type="term" value="F:RNA binding"/>
    <property type="evidence" value="ECO:0007669"/>
    <property type="project" value="InterPro"/>
</dbReference>
<organism evidence="9 10">
    <name type="scientific">Pradoshia eiseniae</name>
    <dbReference type="NCBI Taxonomy" id="2064768"/>
    <lineage>
        <taxon>Bacteria</taxon>
        <taxon>Bacillati</taxon>
        <taxon>Bacillota</taxon>
        <taxon>Bacilli</taxon>
        <taxon>Bacillales</taxon>
        <taxon>Bacillaceae</taxon>
        <taxon>Pradoshia</taxon>
    </lineage>
</organism>
<proteinExistence type="inferred from homology"/>
<dbReference type="SUPFAM" id="SSF55120">
    <property type="entry name" value="Pseudouridine synthase"/>
    <property type="match status" value="1"/>
</dbReference>
<dbReference type="PANTHER" id="PTHR11142:SF0">
    <property type="entry name" value="TRNA PSEUDOURIDINE SYNTHASE-LIKE 1"/>
    <property type="match status" value="1"/>
</dbReference>
<dbReference type="HAMAP" id="MF_00171">
    <property type="entry name" value="TruA"/>
    <property type="match status" value="1"/>
</dbReference>
<dbReference type="Proteomes" id="UP000239663">
    <property type="component" value="Unassembled WGS sequence"/>
</dbReference>
<keyword evidence="2 4" id="KW-0819">tRNA processing</keyword>
<dbReference type="RefSeq" id="WP_104850513.1">
    <property type="nucleotide sequence ID" value="NZ_PKOZ01000013.1"/>
</dbReference>
<dbReference type="EC" id="5.4.99.12" evidence="4"/>
<accession>A0A2S7MWJ7</accession>
<evidence type="ECO:0000256" key="7">
    <source>
        <dbReference type="RuleBase" id="RU003792"/>
    </source>
</evidence>
<evidence type="ECO:0000256" key="6">
    <source>
        <dbReference type="PIRSR" id="PIRSR001430-2"/>
    </source>
</evidence>
<dbReference type="Gene3D" id="3.30.70.580">
    <property type="entry name" value="Pseudouridine synthase I, catalytic domain, N-terminal subdomain"/>
    <property type="match status" value="1"/>
</dbReference>